<keyword evidence="10" id="KW-1185">Reference proteome</keyword>
<dbReference type="InterPro" id="IPR002022">
    <property type="entry name" value="Pec_lyase"/>
</dbReference>
<keyword evidence="5" id="KW-0732">Signal</keyword>
<dbReference type="SMART" id="SM00656">
    <property type="entry name" value="Amb_all"/>
    <property type="match status" value="1"/>
</dbReference>
<name>A0A6P6U516_COFAR</name>
<gene>
    <name evidence="11" type="primary">LOC113707688</name>
</gene>
<dbReference type="GO" id="GO:0030570">
    <property type="term" value="F:pectate lyase activity"/>
    <property type="evidence" value="ECO:0007669"/>
    <property type="project" value="UniProtKB-EC"/>
</dbReference>
<dbReference type="GO" id="GO:0045490">
    <property type="term" value="P:pectin catabolic process"/>
    <property type="evidence" value="ECO:0007669"/>
    <property type="project" value="UniProtKB-UniPathway"/>
</dbReference>
<evidence type="ECO:0000259" key="9">
    <source>
        <dbReference type="SMART" id="SM00656"/>
    </source>
</evidence>
<reference evidence="11" key="2">
    <citation type="submission" date="2025-08" db="UniProtKB">
        <authorList>
            <consortium name="RefSeq"/>
        </authorList>
    </citation>
    <scope>IDENTIFICATION</scope>
    <source>
        <tissue evidence="11">Leaves</tissue>
    </source>
</reference>
<dbReference type="EC" id="4.2.2.2" evidence="3 8"/>
<dbReference type="AlphaFoldDB" id="A0A6P6U516"/>
<dbReference type="Proteomes" id="UP001652660">
    <property type="component" value="Chromosome 9c"/>
</dbReference>
<feature type="domain" description="Pectate lyase" evidence="9">
    <location>
        <begin position="140"/>
        <end position="341"/>
    </location>
</feature>
<dbReference type="UniPathway" id="UPA00545">
    <property type="reaction ID" value="UER00824"/>
</dbReference>
<evidence type="ECO:0000256" key="5">
    <source>
        <dbReference type="ARBA" id="ARBA00022729"/>
    </source>
</evidence>
<proteinExistence type="inferred from homology"/>
<comment type="similarity">
    <text evidence="8">Belongs to the polysaccharide lyase 1 family.</text>
</comment>
<dbReference type="GeneID" id="113707688"/>
<evidence type="ECO:0000256" key="2">
    <source>
        <dbReference type="ARBA" id="ARBA00005220"/>
    </source>
</evidence>
<reference evidence="10" key="1">
    <citation type="journal article" date="2025" name="Foods">
        <title>Unveiling the Microbial Signatures of Arabica Coffee Cherries: Insights into Ripeness Specific Diversity, Functional Traits, and Implications for Quality and Safety.</title>
        <authorList>
            <consortium name="RefSeq"/>
            <person name="Tenea G.N."/>
            <person name="Cifuentes V."/>
            <person name="Reyes P."/>
            <person name="Cevallos-Vallejos M."/>
        </authorList>
    </citation>
    <scope>NUCLEOTIDE SEQUENCE [LARGE SCALE GENOMIC DNA]</scope>
</reference>
<dbReference type="Pfam" id="PF00544">
    <property type="entry name" value="Pectate_lyase_4"/>
    <property type="match status" value="1"/>
</dbReference>
<comment type="pathway">
    <text evidence="2 8">Glycan metabolism; pectin degradation; 2-dehydro-3-deoxy-D-gluconate from pectin: step 2/5.</text>
</comment>
<keyword evidence="4 8" id="KW-0479">Metal-binding</keyword>
<dbReference type="InterPro" id="IPR012334">
    <property type="entry name" value="Pectin_lyas_fold"/>
</dbReference>
<evidence type="ECO:0000313" key="11">
    <source>
        <dbReference type="RefSeq" id="XP_027085775.2"/>
    </source>
</evidence>
<dbReference type="InterPro" id="IPR045032">
    <property type="entry name" value="PEL"/>
</dbReference>
<dbReference type="PANTHER" id="PTHR31683">
    <property type="entry name" value="PECTATE LYASE 18-RELATED"/>
    <property type="match status" value="1"/>
</dbReference>
<sequence>MNSKSKNVDHLPKCYSIFPFIPIYQIFSMAKSSHFLVLSRMLAIICCFSTSQALQIKSTSNQDIGFNAIDTCWRKHGDWATNRQALADCAKGYGAGAQGGKNGATYVVTDPSDDPINPKKGTLRYGAIQREPLWIVFQGDMNLKLKDVEIFVNSYKTIDGRGARVEIGNGPCLRINDVEHVIVHGINFRKCLRGIPGLVRIDPDHLLNTSSNGVPDGDGIRILSSSHVWIDHCHFSNCADGLLDISHKSTAVTVSNNYFTQHDKAMLLGHSDKSPQDNKMYVTLVLNHFASGLTQRIPRVRYGYVHVANNKYDEWGMYAIGGSSCPTILSEANYYRAKNDSDAKQVTRRISNDPGWKNWSWNSKDDVFLNGAYFVSSGNVWTPNYAASQAFELAPGGSVPILTLHAGPLQL</sequence>
<dbReference type="OrthoDB" id="1637350at2759"/>
<accession>A0A6P6U516</accession>
<dbReference type="InterPro" id="IPR018082">
    <property type="entry name" value="AmbAllergen"/>
</dbReference>
<comment type="cofactor">
    <cofactor evidence="8">
        <name>Ca(2+)</name>
        <dbReference type="ChEBI" id="CHEBI:29108"/>
    </cofactor>
    <text evidence="8">Binds 1 Ca(2+) ion. Required for its activity.</text>
</comment>
<evidence type="ECO:0000256" key="6">
    <source>
        <dbReference type="ARBA" id="ARBA00022837"/>
    </source>
</evidence>
<comment type="catalytic activity">
    <reaction evidence="1 8">
        <text>Eliminative cleavage of (1-&gt;4)-alpha-D-galacturonan to give oligosaccharides with 4-deoxy-alpha-D-galact-4-enuronosyl groups at their non-reducing ends.</text>
        <dbReference type="EC" id="4.2.2.2"/>
    </reaction>
</comment>
<dbReference type="PRINTS" id="PR00807">
    <property type="entry name" value="AMBALLERGEN"/>
</dbReference>
<dbReference type="PANTHER" id="PTHR31683:SF210">
    <property type="entry name" value="PECTATE LYASE"/>
    <property type="match status" value="1"/>
</dbReference>
<dbReference type="RefSeq" id="XP_027085775.2">
    <property type="nucleotide sequence ID" value="XM_027229974.2"/>
</dbReference>
<evidence type="ECO:0000256" key="1">
    <source>
        <dbReference type="ARBA" id="ARBA00000695"/>
    </source>
</evidence>
<keyword evidence="7 8" id="KW-0456">Lyase</keyword>
<dbReference type="Gene3D" id="2.160.20.10">
    <property type="entry name" value="Single-stranded right-handed beta-helix, Pectin lyase-like"/>
    <property type="match status" value="1"/>
</dbReference>
<organism evidence="10 11">
    <name type="scientific">Coffea arabica</name>
    <name type="common">Arabian coffee</name>
    <dbReference type="NCBI Taxonomy" id="13443"/>
    <lineage>
        <taxon>Eukaryota</taxon>
        <taxon>Viridiplantae</taxon>
        <taxon>Streptophyta</taxon>
        <taxon>Embryophyta</taxon>
        <taxon>Tracheophyta</taxon>
        <taxon>Spermatophyta</taxon>
        <taxon>Magnoliopsida</taxon>
        <taxon>eudicotyledons</taxon>
        <taxon>Gunneridae</taxon>
        <taxon>Pentapetalae</taxon>
        <taxon>asterids</taxon>
        <taxon>lamiids</taxon>
        <taxon>Gentianales</taxon>
        <taxon>Rubiaceae</taxon>
        <taxon>Ixoroideae</taxon>
        <taxon>Gardenieae complex</taxon>
        <taxon>Bertiereae - Coffeeae clade</taxon>
        <taxon>Coffeeae</taxon>
        <taxon>Coffea</taxon>
    </lineage>
</organism>
<evidence type="ECO:0000256" key="7">
    <source>
        <dbReference type="ARBA" id="ARBA00023239"/>
    </source>
</evidence>
<protein>
    <recommendedName>
        <fullName evidence="3 8">Pectate lyase</fullName>
        <ecNumber evidence="3 8">4.2.2.2</ecNumber>
    </recommendedName>
</protein>
<dbReference type="InterPro" id="IPR011050">
    <property type="entry name" value="Pectin_lyase_fold/virulence"/>
</dbReference>
<evidence type="ECO:0000256" key="8">
    <source>
        <dbReference type="RuleBase" id="RU361123"/>
    </source>
</evidence>
<evidence type="ECO:0000256" key="4">
    <source>
        <dbReference type="ARBA" id="ARBA00022723"/>
    </source>
</evidence>
<evidence type="ECO:0000313" key="10">
    <source>
        <dbReference type="Proteomes" id="UP001652660"/>
    </source>
</evidence>
<evidence type="ECO:0000256" key="3">
    <source>
        <dbReference type="ARBA" id="ARBA00012272"/>
    </source>
</evidence>
<keyword evidence="6 8" id="KW-0106">Calcium</keyword>
<dbReference type="GO" id="GO:0046872">
    <property type="term" value="F:metal ion binding"/>
    <property type="evidence" value="ECO:0007669"/>
    <property type="project" value="UniProtKB-KW"/>
</dbReference>
<dbReference type="SUPFAM" id="SSF51126">
    <property type="entry name" value="Pectin lyase-like"/>
    <property type="match status" value="1"/>
</dbReference>